<evidence type="ECO:0000256" key="8">
    <source>
        <dbReference type="ARBA" id="ARBA00023136"/>
    </source>
</evidence>
<keyword evidence="2 10" id="KW-0813">Transport</keyword>
<dbReference type="GO" id="GO:0015087">
    <property type="term" value="F:cobalt ion transmembrane transporter activity"/>
    <property type="evidence" value="ECO:0007669"/>
    <property type="project" value="UniProtKB-UniRule"/>
</dbReference>
<evidence type="ECO:0000256" key="5">
    <source>
        <dbReference type="ARBA" id="ARBA00022692"/>
    </source>
</evidence>
<comment type="subunit">
    <text evidence="10">Forms an energy-coupling factor (ECF) transporter complex composed of an ATP-binding protein (A component, CbiO), a transmembrane protein (T component, CbiQ) and 2 possible substrate-capture proteins (S components, CbiM and CbiN) of unknown stoichimetry.</text>
</comment>
<evidence type="ECO:0000313" key="12">
    <source>
        <dbReference type="Proteomes" id="UP000434409"/>
    </source>
</evidence>
<evidence type="ECO:0000256" key="2">
    <source>
        <dbReference type="ARBA" id="ARBA00022448"/>
    </source>
</evidence>
<organism evidence="11 12">
    <name type="scientific">Suipraeoptans intestinalis</name>
    <dbReference type="NCBI Taxonomy" id="2606628"/>
    <lineage>
        <taxon>Bacteria</taxon>
        <taxon>Bacillati</taxon>
        <taxon>Bacillota</taxon>
        <taxon>Clostridia</taxon>
        <taxon>Lachnospirales</taxon>
        <taxon>Lachnospiraceae</taxon>
        <taxon>Suipraeoptans</taxon>
    </lineage>
</organism>
<sequence length="110" mass="11996">MKKHTKKIVLALLLSSVLIALLPLCLVKNAEFGGSDDQGGTVVETINKDYTPWFTSPIEVFMGGELSGEIESLLFCTQTGIGVGIIAFLLGRFYERKKLKETDRTSNDAG</sequence>
<evidence type="ECO:0000256" key="7">
    <source>
        <dbReference type="ARBA" id="ARBA00023065"/>
    </source>
</evidence>
<dbReference type="EMBL" id="VULY01000018">
    <property type="protein sequence ID" value="MSR94513.1"/>
    <property type="molecule type" value="Genomic_DNA"/>
</dbReference>
<evidence type="ECO:0000256" key="10">
    <source>
        <dbReference type="HAMAP-Rule" id="MF_00330"/>
    </source>
</evidence>
<keyword evidence="8 10" id="KW-0472">Membrane</keyword>
<keyword evidence="1 10" id="KW-0171">Cobalt transport</keyword>
<proteinExistence type="inferred from homology"/>
<reference evidence="11 12" key="1">
    <citation type="submission" date="2019-08" db="EMBL/GenBank/DDBJ databases">
        <title>In-depth cultivation of the pig gut microbiome towards novel bacterial diversity and tailored functional studies.</title>
        <authorList>
            <person name="Wylensek D."/>
            <person name="Hitch T.C.A."/>
            <person name="Clavel T."/>
        </authorList>
    </citation>
    <scope>NUCLEOTIDE SEQUENCE [LARGE SCALE GENOMIC DNA]</scope>
    <source>
        <strain evidence="11 12">68-1-5</strain>
    </source>
</reference>
<keyword evidence="3 10" id="KW-1003">Cell membrane</keyword>
<evidence type="ECO:0000256" key="1">
    <source>
        <dbReference type="ARBA" id="ARBA00022426"/>
    </source>
</evidence>
<keyword evidence="12" id="KW-1185">Reference proteome</keyword>
<keyword evidence="6 10" id="KW-1133">Transmembrane helix</keyword>
<comment type="pathway">
    <text evidence="10">Cofactor biosynthesis; adenosylcobalamin biosynthesis.</text>
</comment>
<comment type="caution">
    <text evidence="10">Lacks conserved residue(s) required for the propagation of feature annotation.</text>
</comment>
<evidence type="ECO:0000256" key="3">
    <source>
        <dbReference type="ARBA" id="ARBA00022475"/>
    </source>
</evidence>
<dbReference type="UniPathway" id="UPA00148"/>
<dbReference type="PANTHER" id="PTHR38662:SF1">
    <property type="entry name" value="COBALT TRANSPORT PROTEIN CBIN"/>
    <property type="match status" value="1"/>
</dbReference>
<comment type="similarity">
    <text evidence="10">Belongs to the CbiN family.</text>
</comment>
<evidence type="ECO:0000256" key="6">
    <source>
        <dbReference type="ARBA" id="ARBA00022989"/>
    </source>
</evidence>
<dbReference type="Proteomes" id="UP000434409">
    <property type="component" value="Unassembled WGS sequence"/>
</dbReference>
<gene>
    <name evidence="10" type="primary">cbiN</name>
    <name evidence="11" type="ORF">FYJ34_09655</name>
</gene>
<keyword evidence="9 10" id="KW-0170">Cobalt</keyword>
<dbReference type="GO" id="GO:0005886">
    <property type="term" value="C:plasma membrane"/>
    <property type="evidence" value="ECO:0007669"/>
    <property type="project" value="UniProtKB-SubCell"/>
</dbReference>
<evidence type="ECO:0000313" key="11">
    <source>
        <dbReference type="EMBL" id="MSR94513.1"/>
    </source>
</evidence>
<protein>
    <recommendedName>
        <fullName evidence="10">Cobalt transport protein CbiN</fullName>
    </recommendedName>
    <alternativeName>
        <fullName evidence="10">Energy-coupling factor transporter probable substrate-capture protein CbiN</fullName>
        <shortName evidence="10">ECF transporter S component CbiN</shortName>
    </alternativeName>
</protein>
<comment type="function">
    <text evidence="10">Part of the energy-coupling factor (ECF) transporter complex CbiMNOQ involved in cobalt import.</text>
</comment>
<keyword evidence="5 10" id="KW-0812">Transmembrane</keyword>
<dbReference type="Pfam" id="PF02553">
    <property type="entry name" value="CbiN"/>
    <property type="match status" value="1"/>
</dbReference>
<dbReference type="HAMAP" id="MF_00330">
    <property type="entry name" value="CbiN"/>
    <property type="match status" value="1"/>
</dbReference>
<dbReference type="GO" id="GO:0009236">
    <property type="term" value="P:cobalamin biosynthetic process"/>
    <property type="evidence" value="ECO:0007669"/>
    <property type="project" value="UniProtKB-UniRule"/>
</dbReference>
<feature type="transmembrane region" description="Helical" evidence="10">
    <location>
        <begin position="72"/>
        <end position="94"/>
    </location>
</feature>
<dbReference type="RefSeq" id="WP_154478231.1">
    <property type="nucleotide sequence ID" value="NZ_VULY01000018.1"/>
</dbReference>
<dbReference type="InterPro" id="IPR003705">
    <property type="entry name" value="CbiN"/>
</dbReference>
<comment type="caution">
    <text evidence="11">The sequence shown here is derived from an EMBL/GenBank/DDBJ whole genome shotgun (WGS) entry which is preliminary data.</text>
</comment>
<comment type="subcellular location">
    <subcellularLocation>
        <location evidence="10">Cell membrane</location>
        <topology evidence="10">Multi-pass membrane protein</topology>
    </subcellularLocation>
</comment>
<evidence type="ECO:0000256" key="9">
    <source>
        <dbReference type="ARBA" id="ARBA00023285"/>
    </source>
</evidence>
<accession>A0A6N7UT39</accession>
<keyword evidence="7 10" id="KW-0406">Ion transport</keyword>
<dbReference type="AlphaFoldDB" id="A0A6N7UT39"/>
<evidence type="ECO:0000256" key="4">
    <source>
        <dbReference type="ARBA" id="ARBA00022573"/>
    </source>
</evidence>
<dbReference type="PANTHER" id="PTHR38662">
    <property type="entry name" value="COBALT TRANSPORT PROTEIN CBIN"/>
    <property type="match status" value="1"/>
</dbReference>
<keyword evidence="4 10" id="KW-0169">Cobalamin biosynthesis</keyword>
<name>A0A6N7UT39_9FIRM</name>